<evidence type="ECO:0000256" key="2">
    <source>
        <dbReference type="ARBA" id="ARBA00022598"/>
    </source>
</evidence>
<keyword evidence="7 8" id="KW-0315">Glutamine amidotransferase</keyword>
<comment type="subcellular location">
    <subcellularLocation>
        <location evidence="8">Cytoplasm</location>
    </subcellularLocation>
</comment>
<dbReference type="EC" id="6.3.5.3" evidence="8"/>
<keyword evidence="4 8" id="KW-0658">Purine biosynthesis</keyword>
<comment type="function">
    <text evidence="8">Part of the phosphoribosylformylglycinamidine synthase complex involved in the purines biosynthetic pathway. Catalyzes the ATP-dependent conversion of formylglycinamide ribonucleotide (FGAR) and glutamine to yield formylglycinamidine ribonucleotide (FGAM) and glutamate. The FGAM synthase complex is composed of three subunits. PurQ produces an ammonia molecule by converting glutamine to glutamate. PurL transfers the ammonia molecule to FGAR to form FGAM in an ATP-dependent manner. PurS interacts with PurQ and PurL and is thought to assist in the transfer of the ammonia molecule from PurQ to PurL.</text>
</comment>
<dbReference type="Proteomes" id="UP000823485">
    <property type="component" value="Unassembled WGS sequence"/>
</dbReference>
<dbReference type="Pfam" id="PF13507">
    <property type="entry name" value="GATase_5"/>
    <property type="match status" value="1"/>
</dbReference>
<evidence type="ECO:0000313" key="9">
    <source>
        <dbReference type="EMBL" id="MBM7717040.1"/>
    </source>
</evidence>
<keyword evidence="1 8" id="KW-0963">Cytoplasm</keyword>
<dbReference type="InterPro" id="IPR010075">
    <property type="entry name" value="PRibForGlyAmidine_synth_PurQ"/>
</dbReference>
<dbReference type="RefSeq" id="WP_077110017.1">
    <property type="nucleotide sequence ID" value="NZ_JAFBFH010000037.1"/>
</dbReference>
<evidence type="ECO:0000256" key="1">
    <source>
        <dbReference type="ARBA" id="ARBA00022490"/>
    </source>
</evidence>
<keyword evidence="6 8" id="KW-0067">ATP-binding</keyword>
<gene>
    <name evidence="8" type="primary">purQ</name>
    <name evidence="9" type="ORF">JOC94_004064</name>
</gene>
<organism evidence="9 10">
    <name type="scientific">Siminovitchia thermophila</name>
    <dbReference type="NCBI Taxonomy" id="1245522"/>
    <lineage>
        <taxon>Bacteria</taxon>
        <taxon>Bacillati</taxon>
        <taxon>Bacillota</taxon>
        <taxon>Bacilli</taxon>
        <taxon>Bacillales</taxon>
        <taxon>Bacillaceae</taxon>
        <taxon>Siminovitchia</taxon>
    </lineage>
</organism>
<comment type="catalytic activity">
    <reaction evidence="8">
        <text>N(2)-formyl-N(1)-(5-phospho-beta-D-ribosyl)glycinamide + L-glutamine + ATP + H2O = 2-formamido-N(1)-(5-O-phospho-beta-D-ribosyl)acetamidine + L-glutamate + ADP + phosphate + H(+)</text>
        <dbReference type="Rhea" id="RHEA:17129"/>
        <dbReference type="ChEBI" id="CHEBI:15377"/>
        <dbReference type="ChEBI" id="CHEBI:15378"/>
        <dbReference type="ChEBI" id="CHEBI:29985"/>
        <dbReference type="ChEBI" id="CHEBI:30616"/>
        <dbReference type="ChEBI" id="CHEBI:43474"/>
        <dbReference type="ChEBI" id="CHEBI:58359"/>
        <dbReference type="ChEBI" id="CHEBI:147286"/>
        <dbReference type="ChEBI" id="CHEBI:147287"/>
        <dbReference type="ChEBI" id="CHEBI:456216"/>
        <dbReference type="EC" id="6.3.5.3"/>
    </reaction>
</comment>
<dbReference type="PROSITE" id="PS51273">
    <property type="entry name" value="GATASE_TYPE_1"/>
    <property type="match status" value="1"/>
</dbReference>
<evidence type="ECO:0000256" key="3">
    <source>
        <dbReference type="ARBA" id="ARBA00022741"/>
    </source>
</evidence>
<dbReference type="SMART" id="SM01211">
    <property type="entry name" value="GATase_5"/>
    <property type="match status" value="1"/>
</dbReference>
<dbReference type="HAMAP" id="MF_00421">
    <property type="entry name" value="PurQ"/>
    <property type="match status" value="1"/>
</dbReference>
<dbReference type="PIRSF" id="PIRSF001586">
    <property type="entry name" value="FGAM_synth_I"/>
    <property type="match status" value="1"/>
</dbReference>
<feature type="active site" evidence="8">
    <location>
        <position position="197"/>
    </location>
</feature>
<evidence type="ECO:0000256" key="8">
    <source>
        <dbReference type="HAMAP-Rule" id="MF_00421"/>
    </source>
</evidence>
<evidence type="ECO:0000256" key="4">
    <source>
        <dbReference type="ARBA" id="ARBA00022755"/>
    </source>
</evidence>
<dbReference type="EC" id="3.5.1.2" evidence="8"/>
<keyword evidence="5 8" id="KW-0378">Hydrolase</keyword>
<keyword evidence="10" id="KW-1185">Reference proteome</keyword>
<evidence type="ECO:0000256" key="5">
    <source>
        <dbReference type="ARBA" id="ARBA00022801"/>
    </source>
</evidence>
<evidence type="ECO:0000313" key="10">
    <source>
        <dbReference type="Proteomes" id="UP000823485"/>
    </source>
</evidence>
<feature type="active site" evidence="8">
    <location>
        <position position="195"/>
    </location>
</feature>
<dbReference type="Gene3D" id="3.40.50.880">
    <property type="match status" value="1"/>
</dbReference>
<comment type="caution">
    <text evidence="8">Lacks conserved residue(s) required for the propagation of feature annotation.</text>
</comment>
<protein>
    <recommendedName>
        <fullName evidence="8">Phosphoribosylformylglycinamidine synthase subunit PurQ</fullName>
        <shortName evidence="8">FGAM synthase</shortName>
        <ecNumber evidence="8">6.3.5.3</ecNumber>
    </recommendedName>
    <alternativeName>
        <fullName evidence="8">Formylglycinamide ribonucleotide amidotransferase subunit I</fullName>
        <shortName evidence="8">FGAR amidotransferase I</shortName>
        <shortName evidence="8">FGAR-AT I</shortName>
    </alternativeName>
    <alternativeName>
        <fullName evidence="8">Glutaminase PurQ</fullName>
        <ecNumber evidence="8">3.5.1.2</ecNumber>
    </alternativeName>
    <alternativeName>
        <fullName evidence="8">Phosphoribosylformylglycinamidine synthase subunit I</fullName>
    </alternativeName>
</protein>
<keyword evidence="3 8" id="KW-0547">Nucleotide-binding</keyword>
<dbReference type="PANTHER" id="PTHR47552:SF1">
    <property type="entry name" value="PHOSPHORIBOSYLFORMYLGLYCINAMIDINE SYNTHASE SUBUNIT PURQ"/>
    <property type="match status" value="1"/>
</dbReference>
<sequence>MKIAIVVFPGTTCETDTFEAAGQVSGVKATYVSHDETDLDSFDAILLPGGAAYGDAIRPGAIAKRQPVMGAVKKAAEAGKPVVGIGNGFQILLEAGLLPGTVLQNETLKFVCKQMELFVQNSDTCFTSLYEDGEKIKMPIAHKVGRYFCDEAIYKQLKENNQIIFTYTSENPNGSIGGIAGITNERRNVLGLMPHPERAIDTLLGSTDGVKLFQSIERNWRESHAANA</sequence>
<dbReference type="PANTHER" id="PTHR47552">
    <property type="entry name" value="PHOSPHORIBOSYLFORMYLGLYCINAMIDINE SYNTHASE SUBUNIT PURQ"/>
    <property type="match status" value="1"/>
</dbReference>
<name>A0ABS2RBK5_9BACI</name>
<keyword evidence="2 8" id="KW-0436">Ligase</keyword>
<comment type="pathway">
    <text evidence="8">Purine metabolism; IMP biosynthesis via de novo pathway; 5-amino-1-(5-phospho-D-ribosyl)imidazole from N(2)-formyl-N(1)-(5-phospho-D-ribosyl)glycinamide: step 1/2.</text>
</comment>
<dbReference type="NCBIfam" id="NF002957">
    <property type="entry name" value="PRK03619.1"/>
    <property type="match status" value="1"/>
</dbReference>
<dbReference type="GO" id="GO:0004642">
    <property type="term" value="F:phosphoribosylformylglycinamidine synthase activity"/>
    <property type="evidence" value="ECO:0007669"/>
    <property type="project" value="UniProtKB-EC"/>
</dbReference>
<comment type="caution">
    <text evidence="9">The sequence shown here is derived from an EMBL/GenBank/DDBJ whole genome shotgun (WGS) entry which is preliminary data.</text>
</comment>
<evidence type="ECO:0000256" key="7">
    <source>
        <dbReference type="ARBA" id="ARBA00022962"/>
    </source>
</evidence>
<comment type="subunit">
    <text evidence="8">Part of the FGAM synthase complex composed of 1 PurL, 1 PurQ and 2 PurS subunits.</text>
</comment>
<dbReference type="InterPro" id="IPR029062">
    <property type="entry name" value="Class_I_gatase-like"/>
</dbReference>
<reference evidence="9 10" key="1">
    <citation type="submission" date="2021-01" db="EMBL/GenBank/DDBJ databases">
        <title>Genomic Encyclopedia of Type Strains, Phase IV (KMG-IV): sequencing the most valuable type-strain genomes for metagenomic binning, comparative biology and taxonomic classification.</title>
        <authorList>
            <person name="Goeker M."/>
        </authorList>
    </citation>
    <scope>NUCLEOTIDE SEQUENCE [LARGE SCALE GENOMIC DNA]</scope>
    <source>
        <strain evidence="9 10">DSM 105453</strain>
    </source>
</reference>
<evidence type="ECO:0000256" key="6">
    <source>
        <dbReference type="ARBA" id="ARBA00022840"/>
    </source>
</evidence>
<accession>A0ABS2RBK5</accession>
<dbReference type="NCBIfam" id="TIGR01737">
    <property type="entry name" value="FGAM_synth_I"/>
    <property type="match status" value="1"/>
</dbReference>
<dbReference type="EMBL" id="JAFBFH010000037">
    <property type="protein sequence ID" value="MBM7717040.1"/>
    <property type="molecule type" value="Genomic_DNA"/>
</dbReference>
<dbReference type="SUPFAM" id="SSF52317">
    <property type="entry name" value="Class I glutamine amidotransferase-like"/>
    <property type="match status" value="1"/>
</dbReference>
<proteinExistence type="inferred from homology"/>
<comment type="catalytic activity">
    <reaction evidence="8">
        <text>L-glutamine + H2O = L-glutamate + NH4(+)</text>
        <dbReference type="Rhea" id="RHEA:15889"/>
        <dbReference type="ChEBI" id="CHEBI:15377"/>
        <dbReference type="ChEBI" id="CHEBI:28938"/>
        <dbReference type="ChEBI" id="CHEBI:29985"/>
        <dbReference type="ChEBI" id="CHEBI:58359"/>
        <dbReference type="EC" id="3.5.1.2"/>
    </reaction>
</comment>